<evidence type="ECO:0000256" key="3">
    <source>
        <dbReference type="PIRNR" id="PIRNR001365"/>
    </source>
</evidence>
<dbReference type="Pfam" id="PF00701">
    <property type="entry name" value="DHDPS"/>
    <property type="match status" value="1"/>
</dbReference>
<dbReference type="InterPro" id="IPR002220">
    <property type="entry name" value="DapA-like"/>
</dbReference>
<accession>A0A3S0A3B5</accession>
<proteinExistence type="inferred from homology"/>
<feature type="active site" description="Schiff-base intermediate with substrate" evidence="4">
    <location>
        <position position="165"/>
    </location>
</feature>
<sequence>MAHVKPKGSFVALVTPMNADGSIDYEGFRTLLSWHEQNGTEAVLIMGSTGEVSMLSAEERRDIISRTAKMKTGKMLFYYGCTGNNTQTTIDYVRYAKAEGGDGAIIAAPAYICADNAAITDYAWEVCDALDFPIGFYNNPPRVKTDLHWTDILKLAKHPNMVVLKESTTRVGQVAQVCAAAPDMAIMCCCSPNLGLVIPTMALGGDGTANMTGNIIPQEMAVISKKWENGDDAFACREAWLRNLPMLHFAYSAINPVAIKSLMRAIGLPAGPLRKPLQPVSADHLQVGLDAVRSLGLEERYGFRIKPAAIAAE</sequence>
<dbReference type="Gene3D" id="3.20.20.70">
    <property type="entry name" value="Aldolase class I"/>
    <property type="match status" value="1"/>
</dbReference>
<keyword evidence="2 3" id="KW-0456">Lyase</keyword>
<evidence type="ECO:0000256" key="1">
    <source>
        <dbReference type="ARBA" id="ARBA00007592"/>
    </source>
</evidence>
<dbReference type="SMART" id="SM01130">
    <property type="entry name" value="DHDPS"/>
    <property type="match status" value="1"/>
</dbReference>
<dbReference type="InterPro" id="IPR013785">
    <property type="entry name" value="Aldolase_TIM"/>
</dbReference>
<comment type="similarity">
    <text evidence="1 3">Belongs to the DapA family.</text>
</comment>
<dbReference type="Proteomes" id="UP000278398">
    <property type="component" value="Unassembled WGS sequence"/>
</dbReference>
<feature type="active site" description="Proton donor/acceptor" evidence="4">
    <location>
        <position position="137"/>
    </location>
</feature>
<dbReference type="EMBL" id="RWKW01000099">
    <property type="protein sequence ID" value="RST83885.1"/>
    <property type="molecule type" value="Genomic_DNA"/>
</dbReference>
<dbReference type="PANTHER" id="PTHR12128">
    <property type="entry name" value="DIHYDRODIPICOLINATE SYNTHASE"/>
    <property type="match status" value="1"/>
</dbReference>
<dbReference type="PANTHER" id="PTHR12128:SF66">
    <property type="entry name" value="4-HYDROXY-2-OXOGLUTARATE ALDOLASE, MITOCHONDRIAL"/>
    <property type="match status" value="1"/>
</dbReference>
<evidence type="ECO:0000256" key="4">
    <source>
        <dbReference type="PIRSR" id="PIRSR001365-1"/>
    </source>
</evidence>
<feature type="binding site" evidence="5">
    <location>
        <position position="49"/>
    </location>
    <ligand>
        <name>pyruvate</name>
        <dbReference type="ChEBI" id="CHEBI:15361"/>
    </ligand>
</feature>
<dbReference type="GO" id="GO:0008840">
    <property type="term" value="F:4-hydroxy-tetrahydrodipicolinate synthase activity"/>
    <property type="evidence" value="ECO:0007669"/>
    <property type="project" value="TreeGrafter"/>
</dbReference>
<keyword evidence="7" id="KW-1185">Reference proteome</keyword>
<dbReference type="OrthoDB" id="9778880at2"/>
<organism evidence="6 7">
    <name type="scientific">Aquibium carbonis</name>
    <dbReference type="NCBI Taxonomy" id="2495581"/>
    <lineage>
        <taxon>Bacteria</taxon>
        <taxon>Pseudomonadati</taxon>
        <taxon>Pseudomonadota</taxon>
        <taxon>Alphaproteobacteria</taxon>
        <taxon>Hyphomicrobiales</taxon>
        <taxon>Phyllobacteriaceae</taxon>
        <taxon>Aquibium</taxon>
    </lineage>
</organism>
<comment type="caution">
    <text evidence="6">The sequence shown here is derived from an EMBL/GenBank/DDBJ whole genome shotgun (WGS) entry which is preliminary data.</text>
</comment>
<gene>
    <name evidence="6" type="ORF">EJC49_21740</name>
</gene>
<evidence type="ECO:0000313" key="7">
    <source>
        <dbReference type="Proteomes" id="UP000278398"/>
    </source>
</evidence>
<dbReference type="RefSeq" id="WP_126702028.1">
    <property type="nucleotide sequence ID" value="NZ_RWKW01000099.1"/>
</dbReference>
<reference evidence="6 7" key="1">
    <citation type="submission" date="2018-12" db="EMBL/GenBank/DDBJ databases">
        <title>Mesorhizobium carbonis sp. nov., isolated from coal mine water.</title>
        <authorList>
            <person name="Xin W."/>
            <person name="Xu Z."/>
            <person name="Xiang F."/>
            <person name="Zhang J."/>
            <person name="Xi L."/>
            <person name="Liu J."/>
        </authorList>
    </citation>
    <scope>NUCLEOTIDE SEQUENCE [LARGE SCALE GENOMIC DNA]</scope>
    <source>
        <strain evidence="6 7">B2.3</strain>
    </source>
</reference>
<protein>
    <submittedName>
        <fullName evidence="6">4-hydroxy-tetrahydrodipicolinate synthase</fullName>
    </submittedName>
</protein>
<dbReference type="PIRSF" id="PIRSF001365">
    <property type="entry name" value="DHDPS"/>
    <property type="match status" value="1"/>
</dbReference>
<dbReference type="PRINTS" id="PR00146">
    <property type="entry name" value="DHPICSNTHASE"/>
</dbReference>
<evidence type="ECO:0000313" key="6">
    <source>
        <dbReference type="EMBL" id="RST83885.1"/>
    </source>
</evidence>
<evidence type="ECO:0000256" key="2">
    <source>
        <dbReference type="ARBA" id="ARBA00023239"/>
    </source>
</evidence>
<dbReference type="SUPFAM" id="SSF51569">
    <property type="entry name" value="Aldolase"/>
    <property type="match status" value="1"/>
</dbReference>
<dbReference type="AlphaFoldDB" id="A0A3S0A3B5"/>
<evidence type="ECO:0000256" key="5">
    <source>
        <dbReference type="PIRSR" id="PIRSR001365-2"/>
    </source>
</evidence>
<name>A0A3S0A3B5_9HYPH</name>